<dbReference type="EMBL" id="UZAN01058080">
    <property type="protein sequence ID" value="VDP91905.1"/>
    <property type="molecule type" value="Genomic_DNA"/>
</dbReference>
<reference evidence="4" key="1">
    <citation type="submission" date="2016-06" db="UniProtKB">
        <authorList>
            <consortium name="WormBaseParasite"/>
        </authorList>
    </citation>
    <scope>IDENTIFICATION</scope>
</reference>
<keyword evidence="3" id="KW-1185">Reference proteome</keyword>
<reference evidence="2 3" key="2">
    <citation type="submission" date="2018-11" db="EMBL/GenBank/DDBJ databases">
        <authorList>
            <consortium name="Pathogen Informatics"/>
        </authorList>
    </citation>
    <scope>NUCLEOTIDE SEQUENCE [LARGE SCALE GENOMIC DNA]</scope>
    <source>
        <strain evidence="2 3">Egypt</strain>
    </source>
</reference>
<dbReference type="Proteomes" id="UP000272942">
    <property type="component" value="Unassembled WGS sequence"/>
</dbReference>
<dbReference type="WBParaSite" id="ECPE_0001467301-mRNA-1">
    <property type="protein sequence ID" value="ECPE_0001467301-mRNA-1"/>
    <property type="gene ID" value="ECPE_0001467301"/>
</dbReference>
<feature type="compositionally biased region" description="Polar residues" evidence="1">
    <location>
        <begin position="141"/>
        <end position="160"/>
    </location>
</feature>
<sequence>MFRTVRLPYVRLDRPFRVPNAGAPVEALKPDAFSANALARHCISFFANREWICVYQPSAVYRGHFCKLPRSSALDALMGPLVDHWFSIDQKKPEDAVNDPTSAGCFKGSPVHAYTVQAASSRPWTAAVLATRARHSVATDPVSNGSLPQSQQNSSDTNLYKRTHKDRNKMSSDVLLNGYTEGDVTKDGDAAYESKVSDPLSEYCNRNCLTFSLAFIQKA</sequence>
<gene>
    <name evidence="2" type="ORF">ECPE_LOCUS14633</name>
</gene>
<evidence type="ECO:0000313" key="4">
    <source>
        <dbReference type="WBParaSite" id="ECPE_0001467301-mRNA-1"/>
    </source>
</evidence>
<dbReference type="AlphaFoldDB" id="A0A183B5Z8"/>
<feature type="region of interest" description="Disordered" evidence="1">
    <location>
        <begin position="139"/>
        <end position="175"/>
    </location>
</feature>
<organism evidence="4">
    <name type="scientific">Echinostoma caproni</name>
    <dbReference type="NCBI Taxonomy" id="27848"/>
    <lineage>
        <taxon>Eukaryota</taxon>
        <taxon>Metazoa</taxon>
        <taxon>Spiralia</taxon>
        <taxon>Lophotrochozoa</taxon>
        <taxon>Platyhelminthes</taxon>
        <taxon>Trematoda</taxon>
        <taxon>Digenea</taxon>
        <taxon>Plagiorchiida</taxon>
        <taxon>Echinostomata</taxon>
        <taxon>Echinostomatoidea</taxon>
        <taxon>Echinostomatidae</taxon>
        <taxon>Echinostoma</taxon>
    </lineage>
</organism>
<proteinExistence type="predicted"/>
<protein>
    <submittedName>
        <fullName evidence="4">Myotubularin phosphatase domain-containing protein</fullName>
    </submittedName>
</protein>
<evidence type="ECO:0000313" key="3">
    <source>
        <dbReference type="Proteomes" id="UP000272942"/>
    </source>
</evidence>
<accession>A0A183B5Z8</accession>
<evidence type="ECO:0000313" key="2">
    <source>
        <dbReference type="EMBL" id="VDP91905.1"/>
    </source>
</evidence>
<name>A0A183B5Z8_9TREM</name>
<evidence type="ECO:0000256" key="1">
    <source>
        <dbReference type="SAM" id="MobiDB-lite"/>
    </source>
</evidence>
<dbReference type="OrthoDB" id="6274781at2759"/>